<dbReference type="Pfam" id="PF05793">
    <property type="entry name" value="TFIIF_alpha"/>
    <property type="match status" value="1"/>
</dbReference>
<keyword evidence="10" id="KW-1185">Reference proteome</keyword>
<feature type="compositionally biased region" description="Polar residues" evidence="8">
    <location>
        <begin position="621"/>
        <end position="637"/>
    </location>
</feature>
<comment type="subcellular location">
    <subcellularLocation>
        <location evidence="1 7">Nucleus</location>
    </subcellularLocation>
</comment>
<feature type="compositionally biased region" description="Low complexity" evidence="8">
    <location>
        <begin position="492"/>
        <end position="510"/>
    </location>
</feature>
<feature type="compositionally biased region" description="Basic and acidic residues" evidence="8">
    <location>
        <begin position="340"/>
        <end position="355"/>
    </location>
</feature>
<dbReference type="PANTHER" id="PTHR13011">
    <property type="entry name" value="TFIIF-ALPHA"/>
    <property type="match status" value="1"/>
</dbReference>
<evidence type="ECO:0000256" key="4">
    <source>
        <dbReference type="ARBA" id="ARBA00023125"/>
    </source>
</evidence>
<dbReference type="GO" id="GO:0005674">
    <property type="term" value="C:transcription factor TFIIF complex"/>
    <property type="evidence" value="ECO:0007669"/>
    <property type="project" value="TreeGrafter"/>
</dbReference>
<dbReference type="InterPro" id="IPR011039">
    <property type="entry name" value="TFIIF_interaction"/>
</dbReference>
<dbReference type="GO" id="GO:0016251">
    <property type="term" value="F:RNA polymerase II general transcription initiation factor activity"/>
    <property type="evidence" value="ECO:0007669"/>
    <property type="project" value="TreeGrafter"/>
</dbReference>
<comment type="function">
    <text evidence="7">TFIIF is a general transcription initiation factor that binds to RNA polymerase II and helps to recruit it to the initiation complex in collaboration with TFIIB. It promotes transcription elongation.</text>
</comment>
<feature type="compositionally biased region" description="Acidic residues" evidence="8">
    <location>
        <begin position="364"/>
        <end position="382"/>
    </location>
</feature>
<evidence type="ECO:0000256" key="6">
    <source>
        <dbReference type="ARBA" id="ARBA00023242"/>
    </source>
</evidence>
<dbReference type="GeneID" id="77724920"/>
<keyword evidence="3 7" id="KW-0805">Transcription regulation</keyword>
<evidence type="ECO:0000256" key="2">
    <source>
        <dbReference type="ARBA" id="ARBA00005249"/>
    </source>
</evidence>
<feature type="compositionally biased region" description="Basic residues" evidence="8">
    <location>
        <begin position="440"/>
        <end position="450"/>
    </location>
</feature>
<dbReference type="GO" id="GO:0003677">
    <property type="term" value="F:DNA binding"/>
    <property type="evidence" value="ECO:0007669"/>
    <property type="project" value="UniProtKB-KW"/>
</dbReference>
<evidence type="ECO:0000256" key="5">
    <source>
        <dbReference type="ARBA" id="ARBA00023163"/>
    </source>
</evidence>
<dbReference type="SUPFAM" id="SSF50916">
    <property type="entry name" value="Rap30/74 interaction domains"/>
    <property type="match status" value="1"/>
</dbReference>
<feature type="compositionally biased region" description="Basic and acidic residues" evidence="8">
    <location>
        <begin position="471"/>
        <end position="489"/>
    </location>
</feature>
<feature type="region of interest" description="Disordered" evidence="8">
    <location>
        <begin position="325"/>
        <end position="401"/>
    </location>
</feature>
<dbReference type="GO" id="GO:0032968">
    <property type="term" value="P:positive regulation of transcription elongation by RNA polymerase II"/>
    <property type="evidence" value="ECO:0007669"/>
    <property type="project" value="InterPro"/>
</dbReference>
<dbReference type="PANTHER" id="PTHR13011:SF0">
    <property type="entry name" value="GENERAL TRANSCRIPTION FACTOR IIF SUBUNIT 1"/>
    <property type="match status" value="1"/>
</dbReference>
<gene>
    <name evidence="9" type="ORF">MKK02DRAFT_17011</name>
</gene>
<accession>A0AA38H5L4</accession>
<dbReference type="InterPro" id="IPR008851">
    <property type="entry name" value="TFIIF-alpha"/>
</dbReference>
<feature type="compositionally biased region" description="Low complexity" evidence="8">
    <location>
        <begin position="24"/>
        <end position="43"/>
    </location>
</feature>
<organism evidence="9 10">
    <name type="scientific">Dioszegia hungarica</name>
    <dbReference type="NCBI Taxonomy" id="4972"/>
    <lineage>
        <taxon>Eukaryota</taxon>
        <taxon>Fungi</taxon>
        <taxon>Dikarya</taxon>
        <taxon>Basidiomycota</taxon>
        <taxon>Agaricomycotina</taxon>
        <taxon>Tremellomycetes</taxon>
        <taxon>Tremellales</taxon>
        <taxon>Bulleribasidiaceae</taxon>
        <taxon>Dioszegia</taxon>
    </lineage>
</organism>
<keyword evidence="6 7" id="KW-0539">Nucleus</keyword>
<dbReference type="GO" id="GO:0006367">
    <property type="term" value="P:transcription initiation at RNA polymerase II promoter"/>
    <property type="evidence" value="ECO:0007669"/>
    <property type="project" value="InterPro"/>
</dbReference>
<evidence type="ECO:0000256" key="8">
    <source>
        <dbReference type="SAM" id="MobiDB-lite"/>
    </source>
</evidence>
<sequence>MSAASASAFLRKRKDKRPVISRFPANGGSAAAGVAGPSNPGPSQHLPPATAPKAEHNAAPTDTSSLVEIKLFSAPPSALRDTRYNLMKLNYARDYDPTNIPRPILLNRKQPGPRAPPTFAFDEDGGIIGKYKYDEEGKPVMGENGLQVIDIKEKADLSLIGGSEQKKVRKKAIKEVYHQEKEVMRLRREEATPWILETGNPRDEAQEPAGGKLPEHWVGRYVDPHSLPTVLFVNDGQSEGFQVIPLGRTYKFEPERPFKVLDPDASHKLYEHQTKFKVHDRWAQREGGRASAHVPIAGQSSGGAAQQVKREVGHDLRGEARARAMEQRIKLQSGQGQRKAKVERFDDDLKREGRAKTQGLEGGAGEELDYDEKDDFQDDDDVNTFYRDQDEEEEAKATEDRLKKEYRIANATVGDRPQIEDELEDELDLFGDKELTRDGRKLRKMMRKRRGSEDLFDMSDDQDSDESDGETPDKKKEKEKEADKGKSKEVQPPGSADRPSRPPSRAGPGPNRSERGVTSPGNANRHLSPTPTKGKSSTAPPVSGASFIAQRATGRGVSPASRSRHTSPRAGSPDATGASRSRAGSPAMSAPGRAPSPAVASREGSPSATAVPRIKIKNPSVAPSGTASPVPSPNAGNSKRKPSPAPGAGDPPRKKKKGSNTPTPAPEDMEPFQGMITKDEIIDWFRSRPSDRVLMNEVILAFKPKIMSPPTPELKERNQKVFMSLIALVTVKVEAKTLQFKAEYRQK</sequence>
<evidence type="ECO:0000256" key="1">
    <source>
        <dbReference type="ARBA" id="ARBA00004123"/>
    </source>
</evidence>
<proteinExistence type="inferred from homology"/>
<dbReference type="Proteomes" id="UP001164286">
    <property type="component" value="Unassembled WGS sequence"/>
</dbReference>
<dbReference type="EMBL" id="JAKWFO010000007">
    <property type="protein sequence ID" value="KAI9634505.1"/>
    <property type="molecule type" value="Genomic_DNA"/>
</dbReference>
<name>A0AA38H5L4_9TREE</name>
<keyword evidence="5 7" id="KW-0804">Transcription</keyword>
<dbReference type="GO" id="GO:0001096">
    <property type="term" value="F:TFIIF-class transcription factor complex binding"/>
    <property type="evidence" value="ECO:0007669"/>
    <property type="project" value="TreeGrafter"/>
</dbReference>
<feature type="region of interest" description="Disordered" evidence="8">
    <location>
        <begin position="1"/>
        <end position="62"/>
    </location>
</feature>
<dbReference type="AlphaFoldDB" id="A0AA38H5L4"/>
<comment type="similarity">
    <text evidence="2 7">Belongs to the TFIIF alpha subunit family.</text>
</comment>
<evidence type="ECO:0000313" key="9">
    <source>
        <dbReference type="EMBL" id="KAI9634505.1"/>
    </source>
</evidence>
<feature type="region of interest" description="Disordered" evidence="8">
    <location>
        <begin position="432"/>
        <end position="674"/>
    </location>
</feature>
<keyword evidence="4 7" id="KW-0238">DNA-binding</keyword>
<dbReference type="RefSeq" id="XP_052944282.1">
    <property type="nucleotide sequence ID" value="XM_053085719.1"/>
</dbReference>
<evidence type="ECO:0000256" key="7">
    <source>
        <dbReference type="RuleBase" id="RU366044"/>
    </source>
</evidence>
<reference evidence="9" key="1">
    <citation type="journal article" date="2022" name="G3 (Bethesda)">
        <title>High quality genome of the basidiomycete yeast Dioszegia hungarica PDD-24b-2 isolated from cloud water.</title>
        <authorList>
            <person name="Jarrige D."/>
            <person name="Haridas S."/>
            <person name="Bleykasten-Grosshans C."/>
            <person name="Joly M."/>
            <person name="Nadalig T."/>
            <person name="Sancelme M."/>
            <person name="Vuilleumier S."/>
            <person name="Grigoriev I.V."/>
            <person name="Amato P."/>
            <person name="Bringel F."/>
        </authorList>
    </citation>
    <scope>NUCLEOTIDE SEQUENCE</scope>
    <source>
        <strain evidence="9">PDD-24b-2</strain>
    </source>
</reference>
<comment type="caution">
    <text evidence="9">The sequence shown here is derived from an EMBL/GenBank/DDBJ whole genome shotgun (WGS) entry which is preliminary data.</text>
</comment>
<feature type="compositionally biased region" description="Polar residues" evidence="8">
    <location>
        <begin position="519"/>
        <end position="540"/>
    </location>
</feature>
<evidence type="ECO:0000256" key="3">
    <source>
        <dbReference type="ARBA" id="ARBA00023015"/>
    </source>
</evidence>
<protein>
    <recommendedName>
        <fullName evidence="7">Transcription initiation factor IIF subunit alpha</fullName>
    </recommendedName>
</protein>
<feature type="compositionally biased region" description="Acidic residues" evidence="8">
    <location>
        <begin position="454"/>
        <end position="470"/>
    </location>
</feature>
<evidence type="ECO:0000313" key="10">
    <source>
        <dbReference type="Proteomes" id="UP001164286"/>
    </source>
</evidence>